<protein>
    <recommendedName>
        <fullName evidence="3">Thioredoxin domain-containing protein</fullName>
    </recommendedName>
</protein>
<accession>A0A2M7XET3</accession>
<dbReference type="CDD" id="cd01659">
    <property type="entry name" value="TRX_superfamily"/>
    <property type="match status" value="1"/>
</dbReference>
<comment type="caution">
    <text evidence="1">The sequence shown here is derived from an EMBL/GenBank/DDBJ whole genome shotgun (WGS) entry which is preliminary data.</text>
</comment>
<sequence length="87" mass="9842">MLYFYYGEECPHCHDMMPLVDKIIEEGKKIEKLETWHNDVNAKQLETADGGKCGGVPFFLNDESGEWICGATSEETLQKWAAGEKLS</sequence>
<evidence type="ECO:0000313" key="2">
    <source>
        <dbReference type="Proteomes" id="UP000229385"/>
    </source>
</evidence>
<reference evidence="2" key="1">
    <citation type="submission" date="2017-09" db="EMBL/GenBank/DDBJ databases">
        <title>Depth-based differentiation of microbial function through sediment-hosted aquifers and enrichment of novel symbionts in the deep terrestrial subsurface.</title>
        <authorList>
            <person name="Probst A.J."/>
            <person name="Ladd B."/>
            <person name="Jarett J.K."/>
            <person name="Geller-Mcgrath D.E."/>
            <person name="Sieber C.M.K."/>
            <person name="Emerson J.B."/>
            <person name="Anantharaman K."/>
            <person name="Thomas B.C."/>
            <person name="Malmstrom R."/>
            <person name="Stieglmeier M."/>
            <person name="Klingl A."/>
            <person name="Woyke T."/>
            <person name="Ryan C.M."/>
            <person name="Banfield J.F."/>
        </authorList>
    </citation>
    <scope>NUCLEOTIDE SEQUENCE [LARGE SCALE GENOMIC DNA]</scope>
</reference>
<dbReference type="Proteomes" id="UP000229385">
    <property type="component" value="Unassembled WGS sequence"/>
</dbReference>
<evidence type="ECO:0000313" key="1">
    <source>
        <dbReference type="EMBL" id="PJA46389.1"/>
    </source>
</evidence>
<dbReference type="Gene3D" id="3.40.30.10">
    <property type="entry name" value="Glutaredoxin"/>
    <property type="match status" value="1"/>
</dbReference>
<dbReference type="EMBL" id="PFWU01000001">
    <property type="protein sequence ID" value="PJA46389.1"/>
    <property type="molecule type" value="Genomic_DNA"/>
</dbReference>
<proteinExistence type="predicted"/>
<dbReference type="InterPro" id="IPR036249">
    <property type="entry name" value="Thioredoxin-like_sf"/>
</dbReference>
<name>A0A2M7XET3_9BACT</name>
<evidence type="ECO:0008006" key="3">
    <source>
        <dbReference type="Google" id="ProtNLM"/>
    </source>
</evidence>
<dbReference type="AlphaFoldDB" id="A0A2M7XET3"/>
<gene>
    <name evidence="1" type="ORF">CO174_00030</name>
</gene>
<organism evidence="1 2">
    <name type="scientific">Candidatus Uhrbacteria bacterium CG_4_9_14_3_um_filter_50_9</name>
    <dbReference type="NCBI Taxonomy" id="1975035"/>
    <lineage>
        <taxon>Bacteria</taxon>
        <taxon>Candidatus Uhriibacteriota</taxon>
    </lineage>
</organism>
<dbReference type="SUPFAM" id="SSF52833">
    <property type="entry name" value="Thioredoxin-like"/>
    <property type="match status" value="1"/>
</dbReference>